<dbReference type="Proteomes" id="UP000626554">
    <property type="component" value="Unassembled WGS sequence"/>
</dbReference>
<evidence type="ECO:0000313" key="3">
    <source>
        <dbReference type="Proteomes" id="UP000626554"/>
    </source>
</evidence>
<evidence type="ECO:0008006" key="4">
    <source>
        <dbReference type="Google" id="ProtNLM"/>
    </source>
</evidence>
<comment type="caution">
    <text evidence="2">The sequence shown here is derived from an EMBL/GenBank/DDBJ whole genome shotgun (WGS) entry which is preliminary data.</text>
</comment>
<reference evidence="2 3" key="1">
    <citation type="submission" date="2020-05" db="EMBL/GenBank/DDBJ databases">
        <title>Hymenobacter terrestris sp. nov. and Hymenobacter lapidiphilus sp. nov., isolated from regoliths in Antarctica.</title>
        <authorList>
            <person name="Sedlacek I."/>
            <person name="Pantucek R."/>
            <person name="Zeman M."/>
            <person name="Holochova P."/>
            <person name="Kralova S."/>
            <person name="Stankova E."/>
            <person name="Sedo O."/>
            <person name="Micenkova L."/>
            <person name="Svec P."/>
            <person name="Gupta V."/>
            <person name="Sood U."/>
            <person name="Korpole U.S."/>
            <person name="Lal R."/>
        </authorList>
    </citation>
    <scope>NUCLEOTIDE SEQUENCE [LARGE SCALE GENOMIC DNA]</scope>
    <source>
        <strain evidence="2 3">P5252</strain>
    </source>
</reference>
<accession>A0ABX2Q6V6</accession>
<evidence type="ECO:0000313" key="2">
    <source>
        <dbReference type="EMBL" id="NVO86710.1"/>
    </source>
</evidence>
<feature type="signal peptide" evidence="1">
    <location>
        <begin position="1"/>
        <end position="20"/>
    </location>
</feature>
<sequence>MRIVFLTALLLGGLRLDAQAQDVKQVMDLKLLNLKFFDEAAVVLTTGAILTGTLQLYAEKDVLSLRGVNDSIYTLPAQQVRGFAVKDDIAQQHAGDSYVALQRIFLTFPLPPSRKAVAPAWGFFEQLSRGAGPVLLLRRERLTGIDLHIMHTSSGVTSASLPRPLATAKSYVTTSLYLGTATGPVVFLRKPQDVLKYFAKQAPQLRAYARENGLRYDNNRDLSFLINYANTLVKKP</sequence>
<organism evidence="2 3">
    <name type="scientific">Hymenobacter terrestris</name>
    <dbReference type="NCBI Taxonomy" id="2748310"/>
    <lineage>
        <taxon>Bacteria</taxon>
        <taxon>Pseudomonadati</taxon>
        <taxon>Bacteroidota</taxon>
        <taxon>Cytophagia</taxon>
        <taxon>Cytophagales</taxon>
        <taxon>Hymenobacteraceae</taxon>
        <taxon>Hymenobacter</taxon>
    </lineage>
</organism>
<gene>
    <name evidence="2" type="ORF">HW556_17645</name>
</gene>
<name>A0ABX2Q6V6_9BACT</name>
<dbReference type="RefSeq" id="WP_176901439.1">
    <property type="nucleotide sequence ID" value="NZ_JABKAV010000106.1"/>
</dbReference>
<evidence type="ECO:0000256" key="1">
    <source>
        <dbReference type="SAM" id="SignalP"/>
    </source>
</evidence>
<dbReference type="EMBL" id="JABKAV010000106">
    <property type="protein sequence ID" value="NVO86710.1"/>
    <property type="molecule type" value="Genomic_DNA"/>
</dbReference>
<keyword evidence="1" id="KW-0732">Signal</keyword>
<keyword evidence="3" id="KW-1185">Reference proteome</keyword>
<feature type="chain" id="PRO_5046836613" description="DUF4369 domain-containing protein" evidence="1">
    <location>
        <begin position="21"/>
        <end position="236"/>
    </location>
</feature>
<protein>
    <recommendedName>
        <fullName evidence="4">DUF4369 domain-containing protein</fullName>
    </recommendedName>
</protein>
<proteinExistence type="predicted"/>